<reference evidence="13 14" key="1">
    <citation type="submission" date="2018-08" db="EMBL/GenBank/DDBJ databases">
        <title>Genomic Encyclopedia of Archaeal and Bacterial Type Strains, Phase II (KMG-II): from individual species to whole genera.</title>
        <authorList>
            <person name="Goeker M."/>
        </authorList>
    </citation>
    <scope>NUCLEOTIDE SEQUENCE [LARGE SCALE GENOMIC DNA]</scope>
    <source>
        <strain evidence="13 14">DSM 45791</strain>
    </source>
</reference>
<dbReference type="CDD" id="cd07033">
    <property type="entry name" value="TPP_PYR_DXS_TK_like"/>
    <property type="match status" value="1"/>
</dbReference>
<keyword evidence="7" id="KW-0808">Transferase</keyword>
<name>A0A3E0H809_9PSEU</name>
<dbReference type="GO" id="GO:0005737">
    <property type="term" value="C:cytoplasm"/>
    <property type="evidence" value="ECO:0007669"/>
    <property type="project" value="UniProtKB-ARBA"/>
</dbReference>
<evidence type="ECO:0000256" key="10">
    <source>
        <dbReference type="ARBA" id="ARBA00022842"/>
    </source>
</evidence>
<dbReference type="RefSeq" id="WP_116178740.1">
    <property type="nucleotide sequence ID" value="NZ_CP144375.1"/>
</dbReference>
<dbReference type="InterPro" id="IPR051424">
    <property type="entry name" value="Transketolase-like"/>
</dbReference>
<dbReference type="Pfam" id="PF02780">
    <property type="entry name" value="Transketolase_C"/>
    <property type="match status" value="1"/>
</dbReference>
<dbReference type="InterPro" id="IPR033248">
    <property type="entry name" value="Transketolase_C"/>
</dbReference>
<keyword evidence="10" id="KW-0460">Magnesium</keyword>
<evidence type="ECO:0000313" key="14">
    <source>
        <dbReference type="Proteomes" id="UP000256269"/>
    </source>
</evidence>
<dbReference type="PANTHER" id="PTHR43195:SF1">
    <property type="entry name" value="FI06132P-RELATED"/>
    <property type="match status" value="1"/>
</dbReference>
<dbReference type="SMART" id="SM00861">
    <property type="entry name" value="Transket_pyr"/>
    <property type="match status" value="1"/>
</dbReference>
<comment type="cofactor">
    <cofactor evidence="3">
        <name>Mg(2+)</name>
        <dbReference type="ChEBI" id="CHEBI:18420"/>
    </cofactor>
</comment>
<dbReference type="CDD" id="cd02012">
    <property type="entry name" value="TPP_TK"/>
    <property type="match status" value="1"/>
</dbReference>
<dbReference type="NCBIfam" id="NF004559">
    <property type="entry name" value="PRK05899.2-5"/>
    <property type="match status" value="1"/>
</dbReference>
<dbReference type="InterPro" id="IPR005474">
    <property type="entry name" value="Transketolase_N"/>
</dbReference>
<dbReference type="InterPro" id="IPR020826">
    <property type="entry name" value="Transketolase_BS"/>
</dbReference>
<dbReference type="PANTHER" id="PTHR43195">
    <property type="entry name" value="TRANSKETOLASE"/>
    <property type="match status" value="1"/>
</dbReference>
<dbReference type="InterPro" id="IPR029061">
    <property type="entry name" value="THDP-binding"/>
</dbReference>
<dbReference type="SUPFAM" id="SSF52922">
    <property type="entry name" value="TK C-terminal domain-like"/>
    <property type="match status" value="1"/>
</dbReference>
<dbReference type="Gene3D" id="3.40.50.920">
    <property type="match status" value="1"/>
</dbReference>
<comment type="cofactor">
    <cofactor evidence="2">
        <name>Mn(2+)</name>
        <dbReference type="ChEBI" id="CHEBI:29035"/>
    </cofactor>
</comment>
<dbReference type="Proteomes" id="UP000256269">
    <property type="component" value="Unassembled WGS sequence"/>
</dbReference>
<dbReference type="EMBL" id="QUNO01000013">
    <property type="protein sequence ID" value="REH39427.1"/>
    <property type="molecule type" value="Genomic_DNA"/>
</dbReference>
<evidence type="ECO:0000256" key="2">
    <source>
        <dbReference type="ARBA" id="ARBA00001936"/>
    </source>
</evidence>
<dbReference type="GO" id="GO:0030976">
    <property type="term" value="F:thiamine pyrophosphate binding"/>
    <property type="evidence" value="ECO:0007669"/>
    <property type="project" value="TreeGrafter"/>
</dbReference>
<dbReference type="SUPFAM" id="SSF52518">
    <property type="entry name" value="Thiamin diphosphate-binding fold (THDP-binding)"/>
    <property type="match status" value="2"/>
</dbReference>
<feature type="domain" description="Transketolase-like pyrimidine-binding" evidence="12">
    <location>
        <begin position="305"/>
        <end position="468"/>
    </location>
</feature>
<comment type="cofactor">
    <cofactor evidence="4">
        <name>thiamine diphosphate</name>
        <dbReference type="ChEBI" id="CHEBI:58937"/>
    </cofactor>
</comment>
<evidence type="ECO:0000256" key="4">
    <source>
        <dbReference type="ARBA" id="ARBA00001964"/>
    </source>
</evidence>
<comment type="caution">
    <text evidence="13">The sequence shown here is derived from an EMBL/GenBank/DDBJ whole genome shotgun (WGS) entry which is preliminary data.</text>
</comment>
<evidence type="ECO:0000256" key="3">
    <source>
        <dbReference type="ARBA" id="ARBA00001946"/>
    </source>
</evidence>
<dbReference type="GO" id="GO:0000287">
    <property type="term" value="F:magnesium ion binding"/>
    <property type="evidence" value="ECO:0007669"/>
    <property type="project" value="UniProtKB-ARBA"/>
</dbReference>
<sequence length="616" mass="65797">MADSKFRRELGQQLRVDSVRAAATAGSGHPTSSMSAADLMAVLLDGHLRLDYEHPHDPHNDHLIFSKGHASPLYYSMLKAAGAIDEAEFATYRQFGSRLEGHPTPRIPPTDVATGSLGQGLPVGVGIAWAGRNLDRLPYRVWVLCGDSEMAEGSIWEAFEHAAHYRLDNLTVIVDVNRLGQTTETMLGWDVETYAERARAFGWHAVVVDGHDVDAIDAAYAAAESTADRPTVLFAKTKKGKGVKAVEDLPGKHGKPLDDPEAAIAELGGQRDLAVQVAKPDVADEAHVFAVDGGELPTWEVGENVATRLAYGQALAALGSIRGDVVALDGEVSNSTHSELFAQAHPERYVEMYIAEQQMIAAAVGMQARGWVAYASTFAAFFSRAYDFIRMAAISRADLRLSGSHAGVSIGPDGPSQMALEDLAAFRAVHGSTVLHPSDANQTAQLVAEMADRPGISYLRTLRGKTQVRTRPDEKVFVGGSRVLRSSEDDHVTLVACGVTVDEAYKAAELLAAVGIRARVIDCYSIKPVDAMTLLTAAAETHSVVTVEDHWPEGGLGDAVLEALAAFSPVTVRKLAVREMPGSGTPEELLEAAGIDAKAIAAEARELLAERHAPVG</sequence>
<protein>
    <submittedName>
        <fullName evidence="13">Transketolase</fullName>
    </submittedName>
</protein>
<dbReference type="AlphaFoldDB" id="A0A3E0H809"/>
<dbReference type="Gene3D" id="3.40.50.970">
    <property type="match status" value="2"/>
</dbReference>
<comment type="similarity">
    <text evidence="5">Belongs to the transketolase family.</text>
</comment>
<dbReference type="OrthoDB" id="8732661at2"/>
<dbReference type="InterPro" id="IPR009014">
    <property type="entry name" value="Transketo_C/PFOR_II"/>
</dbReference>
<comment type="subunit">
    <text evidence="6">Homodimer.</text>
</comment>
<keyword evidence="9" id="KW-0106">Calcium</keyword>
<evidence type="ECO:0000256" key="9">
    <source>
        <dbReference type="ARBA" id="ARBA00022837"/>
    </source>
</evidence>
<dbReference type="PROSITE" id="PS00802">
    <property type="entry name" value="TRANSKETOLASE_2"/>
    <property type="match status" value="1"/>
</dbReference>
<dbReference type="InterPro" id="IPR005475">
    <property type="entry name" value="Transketolase-like_Pyr-bd"/>
</dbReference>
<evidence type="ECO:0000313" key="13">
    <source>
        <dbReference type="EMBL" id="REH39427.1"/>
    </source>
</evidence>
<accession>A0A3E0H809</accession>
<keyword evidence="11" id="KW-0786">Thiamine pyrophosphate</keyword>
<gene>
    <name evidence="13" type="ORF">BCF44_113282</name>
</gene>
<proteinExistence type="inferred from homology"/>
<dbReference type="GO" id="GO:0004802">
    <property type="term" value="F:transketolase activity"/>
    <property type="evidence" value="ECO:0007669"/>
    <property type="project" value="TreeGrafter"/>
</dbReference>
<comment type="cofactor">
    <cofactor evidence="1">
        <name>Ca(2+)</name>
        <dbReference type="ChEBI" id="CHEBI:29108"/>
    </cofactor>
</comment>
<evidence type="ECO:0000256" key="5">
    <source>
        <dbReference type="ARBA" id="ARBA00007131"/>
    </source>
</evidence>
<evidence type="ECO:0000256" key="11">
    <source>
        <dbReference type="ARBA" id="ARBA00023052"/>
    </source>
</evidence>
<evidence type="ECO:0000256" key="6">
    <source>
        <dbReference type="ARBA" id="ARBA00011738"/>
    </source>
</evidence>
<evidence type="ECO:0000256" key="7">
    <source>
        <dbReference type="ARBA" id="ARBA00022679"/>
    </source>
</evidence>
<dbReference type="Pfam" id="PF02779">
    <property type="entry name" value="Transket_pyr"/>
    <property type="match status" value="1"/>
</dbReference>
<dbReference type="Pfam" id="PF00456">
    <property type="entry name" value="Transketolase_N"/>
    <property type="match status" value="1"/>
</dbReference>
<dbReference type="FunFam" id="3.40.50.970:FF:000129">
    <property type="entry name" value="Transketolase"/>
    <property type="match status" value="1"/>
</dbReference>
<evidence type="ECO:0000256" key="1">
    <source>
        <dbReference type="ARBA" id="ARBA00001913"/>
    </source>
</evidence>
<evidence type="ECO:0000259" key="12">
    <source>
        <dbReference type="SMART" id="SM00861"/>
    </source>
</evidence>
<keyword evidence="14" id="KW-1185">Reference proteome</keyword>
<organism evidence="13 14">
    <name type="scientific">Kutzneria buriramensis</name>
    <dbReference type="NCBI Taxonomy" id="1045776"/>
    <lineage>
        <taxon>Bacteria</taxon>
        <taxon>Bacillati</taxon>
        <taxon>Actinomycetota</taxon>
        <taxon>Actinomycetes</taxon>
        <taxon>Pseudonocardiales</taxon>
        <taxon>Pseudonocardiaceae</taxon>
        <taxon>Kutzneria</taxon>
    </lineage>
</organism>
<keyword evidence="8" id="KW-0479">Metal-binding</keyword>
<evidence type="ECO:0000256" key="8">
    <source>
        <dbReference type="ARBA" id="ARBA00022723"/>
    </source>
</evidence>